<dbReference type="STRING" id="575540.Isop_0088"/>
<dbReference type="EMBL" id="CP002353">
    <property type="protein sequence ID" value="ADV60685.1"/>
    <property type="molecule type" value="Genomic_DNA"/>
</dbReference>
<dbReference type="InterPro" id="IPR002469">
    <property type="entry name" value="Peptidase_S9B_N"/>
</dbReference>
<dbReference type="GO" id="GO:0006508">
    <property type="term" value="P:proteolysis"/>
    <property type="evidence" value="ECO:0007669"/>
    <property type="project" value="InterPro"/>
</dbReference>
<dbReference type="GO" id="GO:0008236">
    <property type="term" value="F:serine-type peptidase activity"/>
    <property type="evidence" value="ECO:0007669"/>
    <property type="project" value="InterPro"/>
</dbReference>
<dbReference type="Gene3D" id="2.140.10.30">
    <property type="entry name" value="Dipeptidylpeptidase IV, N-terminal domain"/>
    <property type="match status" value="1"/>
</dbReference>
<dbReference type="eggNOG" id="COG0823">
    <property type="taxonomic scope" value="Bacteria"/>
</dbReference>
<dbReference type="HOGENOM" id="CLU_006105_2_1_0"/>
<dbReference type="MEROPS" id="S09.A03"/>
<dbReference type="ESTHER" id="isopi-e8r5e4">
    <property type="family name" value="DPP4N_Peptidase_S9"/>
</dbReference>
<dbReference type="eggNOG" id="COG1506">
    <property type="taxonomic scope" value="Bacteria"/>
</dbReference>
<dbReference type="KEGG" id="ipa:Isop_0088"/>
<evidence type="ECO:0000259" key="3">
    <source>
        <dbReference type="Pfam" id="PF00930"/>
    </source>
</evidence>
<evidence type="ECO:0000259" key="2">
    <source>
        <dbReference type="Pfam" id="PF00326"/>
    </source>
</evidence>
<reference evidence="4 5" key="2">
    <citation type="journal article" date="2011" name="Stand. Genomic Sci.">
        <title>Complete genome sequence of Isosphaera pallida type strain (IS1B).</title>
        <authorList>
            <consortium name="US DOE Joint Genome Institute (JGI-PGF)"/>
            <person name="Goker M."/>
            <person name="Cleland D."/>
            <person name="Saunders E."/>
            <person name="Lapidus A."/>
            <person name="Nolan M."/>
            <person name="Lucas S."/>
            <person name="Hammon N."/>
            <person name="Deshpande S."/>
            <person name="Cheng J.F."/>
            <person name="Tapia R."/>
            <person name="Han C."/>
            <person name="Goodwin L."/>
            <person name="Pitluck S."/>
            <person name="Liolios K."/>
            <person name="Pagani I."/>
            <person name="Ivanova N."/>
            <person name="Mavromatis K."/>
            <person name="Pati A."/>
            <person name="Chen A."/>
            <person name="Palaniappan K."/>
            <person name="Land M."/>
            <person name="Hauser L."/>
            <person name="Chang Y.J."/>
            <person name="Jeffries C.D."/>
            <person name="Detter J.C."/>
            <person name="Beck B."/>
            <person name="Woyke T."/>
            <person name="Bristow J."/>
            <person name="Eisen J.A."/>
            <person name="Markowitz V."/>
            <person name="Hugenholtz P."/>
            <person name="Kyrpides N.C."/>
            <person name="Klenk H.P."/>
        </authorList>
    </citation>
    <scope>NUCLEOTIDE SEQUENCE [LARGE SCALE GENOMIC DNA]</scope>
    <source>
        <strain evidence="5">ATCC 43644 / DSM 9630 / IS1B</strain>
    </source>
</reference>
<feature type="domain" description="Dipeptidylpeptidase IV N-terminal" evidence="3">
    <location>
        <begin position="197"/>
        <end position="522"/>
    </location>
</feature>
<feature type="region of interest" description="Disordered" evidence="1">
    <location>
        <begin position="475"/>
        <end position="496"/>
    </location>
</feature>
<dbReference type="PANTHER" id="PTHR11731:SF193">
    <property type="entry name" value="DIPEPTIDYL PEPTIDASE 9"/>
    <property type="match status" value="1"/>
</dbReference>
<evidence type="ECO:0000256" key="1">
    <source>
        <dbReference type="SAM" id="MobiDB-lite"/>
    </source>
</evidence>
<proteinExistence type="predicted"/>
<reference key="1">
    <citation type="submission" date="2010-11" db="EMBL/GenBank/DDBJ databases">
        <title>The complete sequence of chromosome of Isophaera pallida ATCC 43644.</title>
        <authorList>
            <consortium name="US DOE Joint Genome Institute (JGI-PGF)"/>
            <person name="Lucas S."/>
            <person name="Copeland A."/>
            <person name="Lapidus A."/>
            <person name="Bruce D."/>
            <person name="Goodwin L."/>
            <person name="Pitluck S."/>
            <person name="Kyrpides N."/>
            <person name="Mavromatis K."/>
            <person name="Pagani I."/>
            <person name="Ivanova N."/>
            <person name="Saunders E."/>
            <person name="Brettin T."/>
            <person name="Detter J.C."/>
            <person name="Han C."/>
            <person name="Tapia R."/>
            <person name="Land M."/>
            <person name="Hauser L."/>
            <person name="Markowitz V."/>
            <person name="Cheng J.-F."/>
            <person name="Hugenholtz P."/>
            <person name="Woyke T."/>
            <person name="Wu D."/>
            <person name="Eisen J.A."/>
        </authorList>
    </citation>
    <scope>NUCLEOTIDE SEQUENCE</scope>
    <source>
        <strain>ATCC 43644</strain>
    </source>
</reference>
<dbReference type="InterPro" id="IPR050278">
    <property type="entry name" value="Serine_Prot_S9B/DPPIV"/>
</dbReference>
<protein>
    <submittedName>
        <fullName evidence="4">Peptidase S9B dipeptidylpeptidase IV domain protein</fullName>
    </submittedName>
</protein>
<accession>E8R5E4</accession>
<dbReference type="Pfam" id="PF00930">
    <property type="entry name" value="DPPIV_N"/>
    <property type="match status" value="1"/>
</dbReference>
<dbReference type="PANTHER" id="PTHR11731">
    <property type="entry name" value="PROTEASE FAMILY S9B,C DIPEPTIDYL-PEPTIDASE IV-RELATED"/>
    <property type="match status" value="1"/>
</dbReference>
<evidence type="ECO:0000313" key="5">
    <source>
        <dbReference type="Proteomes" id="UP000008631"/>
    </source>
</evidence>
<dbReference type="Gene3D" id="3.40.50.1820">
    <property type="entry name" value="alpha/beta hydrolase"/>
    <property type="match status" value="1"/>
</dbReference>
<sequence>MQLFEYSLIWMLVWRSASLIGLEPSGSIIRVLPTSWMVATPTCAAEFPAMTTPSPLPSPRPQFSARRVLSVSRRQDRAGTLDVATAARLPAPGLAMPSGFEFDSTGQTLWYLKSEGTELDQVVWRFEVTRPQEPPRVVTRPPDRGDTDANLPLAEQLRRERQRQRVTGVSRFLPAPEGHRLLIPLQGDLYLQEGDGPLQRLTNTESPELDPQWSPRGDRVAFVRDGELVVLDLTTRRETALTAGAEEGMVHGLAEFIAQEELGRSSGFWWSPQGSKLAYQITDERHIPPLTIVYPAADESDPRRLETHRYPFAGEANARVALAVVPVNGGPARRLDLAVGMEDFYLARVDWETETRVLVQTLSRDQTRLVLSRHHLDCDPIKVEILIDERQEPWINLHDDLRVIEETGELLWTSERTGYRHLELRDAQGRLVRVLTAGEWMVDEVVHVDAARREVWFTAWSGLTDPTGSGLFRVSLDGQGPSNDGPPSPQPVPTGHEGMLTSVVVAPDASKFVAVGSRLDRPPTAVLYDRQGHPLATLADGRDDPRLEALGLVPPVPHRFEHDGWTFHGLLYRPRSNALQRDGLAPLVVMLYGGPHAQYVQNSWNQTADLVAQLLAERGFAVWKMDNRGSARRGRGFEAALHRRMGSVEVADQVAGVAYLLNHEPGLDGRRVGVYGWSYGGYLTLKCLMGAPETFHAGVAVAPVFSWDGYDTAYTERYMGTPHSNPEGYRASSVASDVERLEGALLVLHGMIDENVHFRHTARLTAALIAAGKPFQVMPYPEGRHSIRKPEERRDLLERLVVHFENALGPCPPRGSGSSTR</sequence>
<dbReference type="InterPro" id="IPR029058">
    <property type="entry name" value="AB_hydrolase_fold"/>
</dbReference>
<dbReference type="AlphaFoldDB" id="E8R5E4"/>
<name>E8R5E4_ISOPI</name>
<dbReference type="SUPFAM" id="SSF82171">
    <property type="entry name" value="DPP6 N-terminal domain-like"/>
    <property type="match status" value="1"/>
</dbReference>
<dbReference type="Proteomes" id="UP000008631">
    <property type="component" value="Chromosome"/>
</dbReference>
<dbReference type="InterPro" id="IPR001375">
    <property type="entry name" value="Peptidase_S9_cat"/>
</dbReference>
<dbReference type="SUPFAM" id="SSF53474">
    <property type="entry name" value="alpha/beta-Hydrolases"/>
    <property type="match status" value="1"/>
</dbReference>
<organism evidence="4 5">
    <name type="scientific">Isosphaera pallida (strain ATCC 43644 / DSM 9630 / IS1B)</name>
    <dbReference type="NCBI Taxonomy" id="575540"/>
    <lineage>
        <taxon>Bacteria</taxon>
        <taxon>Pseudomonadati</taxon>
        <taxon>Planctomycetota</taxon>
        <taxon>Planctomycetia</taxon>
        <taxon>Isosphaerales</taxon>
        <taxon>Isosphaeraceae</taxon>
        <taxon>Isosphaera</taxon>
    </lineage>
</organism>
<keyword evidence="5" id="KW-1185">Reference proteome</keyword>
<feature type="domain" description="Peptidase S9 prolyl oligopeptidase catalytic" evidence="2">
    <location>
        <begin position="610"/>
        <end position="809"/>
    </location>
</feature>
<gene>
    <name evidence="4" type="ordered locus">Isop_0088</name>
</gene>
<evidence type="ECO:0000313" key="4">
    <source>
        <dbReference type="EMBL" id="ADV60685.1"/>
    </source>
</evidence>
<dbReference type="InParanoid" id="E8R5E4"/>
<dbReference type="GO" id="GO:0008239">
    <property type="term" value="F:dipeptidyl-peptidase activity"/>
    <property type="evidence" value="ECO:0007669"/>
    <property type="project" value="TreeGrafter"/>
</dbReference>
<dbReference type="Pfam" id="PF00326">
    <property type="entry name" value="Peptidase_S9"/>
    <property type="match status" value="1"/>
</dbReference>